<keyword evidence="8" id="KW-1133">Transmembrane helix</keyword>
<evidence type="ECO:0008006" key="15">
    <source>
        <dbReference type="Google" id="ProtNLM"/>
    </source>
</evidence>
<comment type="caution">
    <text evidence="13">The sequence shown here is derived from an EMBL/GenBank/DDBJ whole genome shotgun (WGS) entry which is preliminary data.</text>
</comment>
<keyword evidence="6" id="KW-0812">Transmembrane</keyword>
<keyword evidence="5" id="KW-0963">Cytoplasm</keyword>
<dbReference type="PANTHER" id="PTHR12939:SF10">
    <property type="entry name" value="EG:4F1.1 PROTEIN"/>
    <property type="match status" value="1"/>
</dbReference>
<keyword evidence="11" id="KW-0325">Glycoprotein</keyword>
<evidence type="ECO:0000256" key="1">
    <source>
        <dbReference type="ARBA" id="ARBA00004245"/>
    </source>
</evidence>
<evidence type="ECO:0000256" key="12">
    <source>
        <dbReference type="ARBA" id="ARBA00023212"/>
    </source>
</evidence>
<evidence type="ECO:0000313" key="14">
    <source>
        <dbReference type="Proteomes" id="UP001217089"/>
    </source>
</evidence>
<evidence type="ECO:0000256" key="2">
    <source>
        <dbReference type="ARBA" id="ARBA00004274"/>
    </source>
</evidence>
<keyword evidence="4" id="KW-1003">Cell membrane</keyword>
<comment type="similarity">
    <text evidence="3">Belongs to the sarcoglycan beta/delta/gamma/zeta family.</text>
</comment>
<proteinExistence type="inferred from homology"/>
<evidence type="ECO:0000256" key="3">
    <source>
        <dbReference type="ARBA" id="ARBA00007574"/>
    </source>
</evidence>
<sequence>MSQHGMGKLRIIDDGIRFESEAEFLKTLYTSKIKSLEGKLHLESERGITMEARNDNGDLTNKLFIGNETVEAVTKSFEVKDTKGQRRFRVTEDVIEFNSEEIAFTGNTSAVFEVAVKTPTLKGPKNQPLSISSETKLNIFGRDGIDITAPNGKLHLESDNDVILQSNDNSIYLDSKNIYIKQPKIEIPGTGTPYTGRIYQLCMCQSGKLFLSNQDCVASDQTC</sequence>
<evidence type="ECO:0000256" key="10">
    <source>
        <dbReference type="ARBA" id="ARBA00023157"/>
    </source>
</evidence>
<organism evidence="13 14">
    <name type="scientific">Tegillarca granosa</name>
    <name type="common">Malaysian cockle</name>
    <name type="synonym">Anadara granosa</name>
    <dbReference type="NCBI Taxonomy" id="220873"/>
    <lineage>
        <taxon>Eukaryota</taxon>
        <taxon>Metazoa</taxon>
        <taxon>Spiralia</taxon>
        <taxon>Lophotrochozoa</taxon>
        <taxon>Mollusca</taxon>
        <taxon>Bivalvia</taxon>
        <taxon>Autobranchia</taxon>
        <taxon>Pteriomorphia</taxon>
        <taxon>Arcoida</taxon>
        <taxon>Arcoidea</taxon>
        <taxon>Arcidae</taxon>
        <taxon>Tegillarca</taxon>
    </lineage>
</organism>
<evidence type="ECO:0000256" key="8">
    <source>
        <dbReference type="ARBA" id="ARBA00022989"/>
    </source>
</evidence>
<name>A0ABQ9DW79_TEGGR</name>
<keyword evidence="12" id="KW-0206">Cytoskeleton</keyword>
<evidence type="ECO:0000313" key="13">
    <source>
        <dbReference type="EMBL" id="KAJ8297518.1"/>
    </source>
</evidence>
<keyword evidence="14" id="KW-1185">Reference proteome</keyword>
<keyword evidence="9" id="KW-0472">Membrane</keyword>
<dbReference type="PANTHER" id="PTHR12939">
    <property type="entry name" value="SARCOGLYCAN"/>
    <property type="match status" value="1"/>
</dbReference>
<keyword evidence="7" id="KW-0735">Signal-anchor</keyword>
<dbReference type="EMBL" id="JARBDR010000923">
    <property type="protein sequence ID" value="KAJ8297518.1"/>
    <property type="molecule type" value="Genomic_DNA"/>
</dbReference>
<evidence type="ECO:0000256" key="6">
    <source>
        <dbReference type="ARBA" id="ARBA00022692"/>
    </source>
</evidence>
<evidence type="ECO:0000256" key="9">
    <source>
        <dbReference type="ARBA" id="ARBA00023136"/>
    </source>
</evidence>
<dbReference type="Pfam" id="PF04790">
    <property type="entry name" value="Sarcoglycan_1"/>
    <property type="match status" value="1"/>
</dbReference>
<gene>
    <name evidence="13" type="ORF">KUTeg_024049</name>
</gene>
<evidence type="ECO:0000256" key="5">
    <source>
        <dbReference type="ARBA" id="ARBA00022490"/>
    </source>
</evidence>
<dbReference type="InterPro" id="IPR039972">
    <property type="entry name" value="Sarcoglycan_gamma/delta/zeta"/>
</dbReference>
<dbReference type="InterPro" id="IPR006875">
    <property type="entry name" value="Sarcoglycan"/>
</dbReference>
<keyword evidence="10" id="KW-1015">Disulfide bond</keyword>
<reference evidence="13 14" key="1">
    <citation type="submission" date="2022-12" db="EMBL/GenBank/DDBJ databases">
        <title>Chromosome-level genome of Tegillarca granosa.</title>
        <authorList>
            <person name="Kim J."/>
        </authorList>
    </citation>
    <scope>NUCLEOTIDE SEQUENCE [LARGE SCALE GENOMIC DNA]</scope>
    <source>
        <strain evidence="13">Teg-2019</strain>
        <tissue evidence="13">Adductor muscle</tissue>
    </source>
</reference>
<comment type="subcellular location">
    <subcellularLocation>
        <location evidence="2">Cell membrane</location>
        <location evidence="2">Sarcolemma</location>
        <topology evidence="2">Single-pass type II membrane protein</topology>
    </subcellularLocation>
    <subcellularLocation>
        <location evidence="1">Cytoplasm</location>
        <location evidence="1">Cytoskeleton</location>
    </subcellularLocation>
</comment>
<evidence type="ECO:0000256" key="4">
    <source>
        <dbReference type="ARBA" id="ARBA00022475"/>
    </source>
</evidence>
<evidence type="ECO:0000256" key="11">
    <source>
        <dbReference type="ARBA" id="ARBA00023180"/>
    </source>
</evidence>
<protein>
    <recommendedName>
        <fullName evidence="15">Beta-sarcoglycan</fullName>
    </recommendedName>
</protein>
<accession>A0ABQ9DW79</accession>
<dbReference type="Proteomes" id="UP001217089">
    <property type="component" value="Unassembled WGS sequence"/>
</dbReference>
<evidence type="ECO:0000256" key="7">
    <source>
        <dbReference type="ARBA" id="ARBA00022968"/>
    </source>
</evidence>